<name>A0AAU9DFY7_9LACO</name>
<evidence type="ECO:0000256" key="1">
    <source>
        <dbReference type="SAM" id="Phobius"/>
    </source>
</evidence>
<keyword evidence="1" id="KW-0472">Membrane</keyword>
<dbReference type="RefSeq" id="WP_317696008.1">
    <property type="nucleotide sequence ID" value="NZ_AP026801.1"/>
</dbReference>
<dbReference type="KEGG" id="xak:KIMC2_17280"/>
<feature type="transmembrane region" description="Helical" evidence="1">
    <location>
        <begin position="43"/>
        <end position="62"/>
    </location>
</feature>
<accession>A0AAU9DFY7</accession>
<keyword evidence="1" id="KW-1133">Transmembrane helix</keyword>
<keyword evidence="3" id="KW-1185">Reference proteome</keyword>
<dbReference type="Proteomes" id="UP001321804">
    <property type="component" value="Chromosome"/>
</dbReference>
<dbReference type="EMBL" id="AP026801">
    <property type="protein sequence ID" value="BDR57166.1"/>
    <property type="molecule type" value="Genomic_DNA"/>
</dbReference>
<proteinExistence type="predicted"/>
<dbReference type="AlphaFoldDB" id="A0AAU9DFY7"/>
<organism evidence="2 3">
    <name type="scientific">Xylocopilactobacillus apis</name>
    <dbReference type="NCBI Taxonomy" id="2932183"/>
    <lineage>
        <taxon>Bacteria</taxon>
        <taxon>Bacillati</taxon>
        <taxon>Bacillota</taxon>
        <taxon>Bacilli</taxon>
        <taxon>Lactobacillales</taxon>
        <taxon>Lactobacillaceae</taxon>
        <taxon>Xylocopilactobacillus</taxon>
    </lineage>
</organism>
<protein>
    <submittedName>
        <fullName evidence="2">Uncharacterized protein</fullName>
    </submittedName>
</protein>
<keyword evidence="1" id="KW-0812">Transmembrane</keyword>
<reference evidence="2 3" key="1">
    <citation type="journal article" date="2023" name="Microbiol. Spectr.">
        <title>Symbiosis of Carpenter Bees with Uncharacterized Lactic Acid Bacteria Showing NAD Auxotrophy.</title>
        <authorList>
            <person name="Kawasaki S."/>
            <person name="Ozawa K."/>
            <person name="Mori T."/>
            <person name="Yamamoto A."/>
            <person name="Ito M."/>
            <person name="Ohkuma M."/>
            <person name="Sakamoto M."/>
            <person name="Matsutani M."/>
        </authorList>
    </citation>
    <scope>NUCLEOTIDE SEQUENCE [LARGE SCALE GENOMIC DNA]</scope>
    <source>
        <strain evidence="2 3">KimC2</strain>
    </source>
</reference>
<evidence type="ECO:0000313" key="3">
    <source>
        <dbReference type="Proteomes" id="UP001321804"/>
    </source>
</evidence>
<gene>
    <name evidence="2" type="ORF">KIMC2_17280</name>
</gene>
<sequence length="243" mass="27644">MQRTFLNPKTNTWHTYEFLKKRRNDPKWHDGFIEAQKIVRRDMIIMGILLFIIANIGIWLYGGYVASKYHKTHDPISYAASLFGVKQTESMSKSSYDSADADNSLDTVKEKAFKNYIVGKGYRIEPALYDDESVSQAISEEKVPANLIEDGTKLVYFADKGHVIVKGMGDDQEPHRKGFDVIGSSLMINTISYTIPYEIKGDAVYFQTWKDYDFSGSGKGETHEITWQMVGDPNAQKLANENK</sequence>
<evidence type="ECO:0000313" key="2">
    <source>
        <dbReference type="EMBL" id="BDR57166.1"/>
    </source>
</evidence>